<dbReference type="PANTHER" id="PTHR28640:SF1">
    <property type="entry name" value="ADP-RIBOSYLATION FACTOR-LIKE PROTEIN 6-INTERACTING PROTEIN 6"/>
    <property type="match status" value="1"/>
</dbReference>
<keyword evidence="1" id="KW-1133">Transmembrane helix</keyword>
<reference evidence="2" key="2">
    <citation type="submission" date="2025-09" db="UniProtKB">
        <authorList>
            <consortium name="Ensembl"/>
        </authorList>
    </citation>
    <scope>IDENTIFICATION</scope>
</reference>
<organism evidence="2 3">
    <name type="scientific">Seriola dumerili</name>
    <name type="common">Greater amberjack</name>
    <name type="synonym">Caranx dumerili</name>
    <dbReference type="NCBI Taxonomy" id="41447"/>
    <lineage>
        <taxon>Eukaryota</taxon>
        <taxon>Metazoa</taxon>
        <taxon>Chordata</taxon>
        <taxon>Craniata</taxon>
        <taxon>Vertebrata</taxon>
        <taxon>Euteleostomi</taxon>
        <taxon>Actinopterygii</taxon>
        <taxon>Neopterygii</taxon>
        <taxon>Teleostei</taxon>
        <taxon>Neoteleostei</taxon>
        <taxon>Acanthomorphata</taxon>
        <taxon>Carangaria</taxon>
        <taxon>Carangiformes</taxon>
        <taxon>Carangidae</taxon>
        <taxon>Seriola</taxon>
    </lineage>
</organism>
<dbReference type="Pfam" id="PF15062">
    <property type="entry name" value="ARL6IP6"/>
    <property type="match status" value="1"/>
</dbReference>
<feature type="transmembrane region" description="Helical" evidence="1">
    <location>
        <begin position="65"/>
        <end position="87"/>
    </location>
</feature>
<keyword evidence="3" id="KW-1185">Reference proteome</keyword>
<sequence length="141" mass="14767">MSGEGAGGRAAARSGPRLWSVVGLSVFGSAVSVAAVGCFCALIYPILKELRAVRLIGEDGSEEKILGFWSILVLSLLAGCICCVSSWTLTYLDSYQPGTAFPTLLDLTHFSDASGCAFHVGYGVVVLNGVMAMLTVIWSLT</sequence>
<feature type="transmembrane region" description="Helical" evidence="1">
    <location>
        <begin position="18"/>
        <end position="44"/>
    </location>
</feature>
<feature type="transmembrane region" description="Helical" evidence="1">
    <location>
        <begin position="120"/>
        <end position="140"/>
    </location>
</feature>
<reference evidence="2" key="1">
    <citation type="submission" date="2025-08" db="UniProtKB">
        <authorList>
            <consortium name="Ensembl"/>
        </authorList>
    </citation>
    <scope>IDENTIFICATION</scope>
</reference>
<dbReference type="GeneTree" id="ENSGT00390000009987"/>
<dbReference type="AlphaFoldDB" id="A0A3B4VHJ0"/>
<dbReference type="KEGG" id="sdu:111232843"/>
<accession>A0A3B4VHJ0</accession>
<dbReference type="InterPro" id="IPR029383">
    <property type="entry name" value="ARL6IP6"/>
</dbReference>
<dbReference type="RefSeq" id="XP_022616231.1">
    <property type="nucleotide sequence ID" value="XM_022760510.1"/>
</dbReference>
<dbReference type="Proteomes" id="UP000261420">
    <property type="component" value="Unplaced"/>
</dbReference>
<dbReference type="PANTHER" id="PTHR28640">
    <property type="entry name" value="ADP-RIBOSYLATION FACTOR-LIKE PROTEIN 6-INTERACTING PROTEIN 6"/>
    <property type="match status" value="1"/>
</dbReference>
<keyword evidence="1" id="KW-0812">Transmembrane</keyword>
<name>A0A3B4VHJ0_SERDU</name>
<evidence type="ECO:0000256" key="1">
    <source>
        <dbReference type="SAM" id="Phobius"/>
    </source>
</evidence>
<dbReference type="STRING" id="41447.ENSSDUP00000030416"/>
<keyword evidence="1" id="KW-0472">Membrane</keyword>
<evidence type="ECO:0000313" key="3">
    <source>
        <dbReference type="Proteomes" id="UP000261420"/>
    </source>
</evidence>
<evidence type="ECO:0000313" key="2">
    <source>
        <dbReference type="Ensembl" id="ENSSDUP00000030416.1"/>
    </source>
</evidence>
<dbReference type="GeneID" id="111232843"/>
<dbReference type="OMA" id="AGCISCI"/>
<proteinExistence type="predicted"/>
<dbReference type="Ensembl" id="ENSSDUT00000030942.1">
    <property type="protein sequence ID" value="ENSSDUP00000030416.1"/>
    <property type="gene ID" value="ENSSDUG00000021909.1"/>
</dbReference>
<protein>
    <submittedName>
        <fullName evidence="2">ADP ribosylation factor like GTPase 6 interacting protein 6</fullName>
    </submittedName>
</protein>
<dbReference type="CTD" id="151188"/>